<sequence>MSASQATINPCCLRSSLWEGTPTGTETKLAGVPNPTYVARPPPGTSSSRRVAILYIHDLVGWTFPNARLLADVYAREADATVFLPDFYGGEVIPAEPVLAGRFDEIDLEGFARRNARAVREPEVVAFARALRASGEFDAVAAIGYCYGGWAAFRLAATREFAGSDGRPLVDCISVAHPTWLTEQDVEEAAVPVQILAPEFDTMYSAELKTFTFATLQKNGLPFDYQHFPGVEHGALARGSEKHKGEREAMVRAKNAAVAWFRQWLHT</sequence>
<keyword evidence="4" id="KW-1185">Reference proteome</keyword>
<dbReference type="PANTHER" id="PTHR17630:SF55">
    <property type="entry name" value="DIENELACTONE HYDROLASE FAMILY PROTEIN (AFU_ORTHOLOGUE AFUA_1G01900)"/>
    <property type="match status" value="1"/>
</dbReference>
<evidence type="ECO:0000256" key="1">
    <source>
        <dbReference type="SAM" id="MobiDB-lite"/>
    </source>
</evidence>
<keyword evidence="3" id="KW-0378">Hydrolase</keyword>
<dbReference type="Proteomes" id="UP001303647">
    <property type="component" value="Unassembled WGS sequence"/>
</dbReference>
<evidence type="ECO:0000259" key="2">
    <source>
        <dbReference type="Pfam" id="PF01738"/>
    </source>
</evidence>
<dbReference type="InterPro" id="IPR029058">
    <property type="entry name" value="AB_hydrolase_fold"/>
</dbReference>
<evidence type="ECO:0000313" key="4">
    <source>
        <dbReference type="Proteomes" id="UP001303647"/>
    </source>
</evidence>
<feature type="domain" description="Dienelactone hydrolase" evidence="2">
    <location>
        <begin position="47"/>
        <end position="264"/>
    </location>
</feature>
<proteinExistence type="predicted"/>
<dbReference type="PANTHER" id="PTHR17630">
    <property type="entry name" value="DIENELACTONE HYDROLASE"/>
    <property type="match status" value="1"/>
</dbReference>
<dbReference type="Gene3D" id="3.40.50.1820">
    <property type="entry name" value="alpha/beta hydrolase"/>
    <property type="match status" value="1"/>
</dbReference>
<reference evidence="3" key="1">
    <citation type="journal article" date="2023" name="Mol. Phylogenet. Evol.">
        <title>Genome-scale phylogeny and comparative genomics of the fungal order Sordariales.</title>
        <authorList>
            <person name="Hensen N."/>
            <person name="Bonometti L."/>
            <person name="Westerberg I."/>
            <person name="Brannstrom I.O."/>
            <person name="Guillou S."/>
            <person name="Cros-Aarteil S."/>
            <person name="Calhoun S."/>
            <person name="Haridas S."/>
            <person name="Kuo A."/>
            <person name="Mondo S."/>
            <person name="Pangilinan J."/>
            <person name="Riley R."/>
            <person name="LaButti K."/>
            <person name="Andreopoulos B."/>
            <person name="Lipzen A."/>
            <person name="Chen C."/>
            <person name="Yan M."/>
            <person name="Daum C."/>
            <person name="Ng V."/>
            <person name="Clum A."/>
            <person name="Steindorff A."/>
            <person name="Ohm R.A."/>
            <person name="Martin F."/>
            <person name="Silar P."/>
            <person name="Natvig D.O."/>
            <person name="Lalanne C."/>
            <person name="Gautier V."/>
            <person name="Ament-Velasquez S.L."/>
            <person name="Kruys A."/>
            <person name="Hutchinson M.I."/>
            <person name="Powell A.J."/>
            <person name="Barry K."/>
            <person name="Miller A.N."/>
            <person name="Grigoriev I.V."/>
            <person name="Debuchy R."/>
            <person name="Gladieux P."/>
            <person name="Hiltunen Thoren M."/>
            <person name="Johannesson H."/>
        </authorList>
    </citation>
    <scope>NUCLEOTIDE SEQUENCE</scope>
    <source>
        <strain evidence="3">CBS 359.72</strain>
    </source>
</reference>
<name>A0AAN7D0G2_9PEZI</name>
<dbReference type="Pfam" id="PF01738">
    <property type="entry name" value="DLH"/>
    <property type="match status" value="1"/>
</dbReference>
<dbReference type="EMBL" id="MU857614">
    <property type="protein sequence ID" value="KAK4250328.1"/>
    <property type="molecule type" value="Genomic_DNA"/>
</dbReference>
<accession>A0AAN7D0G2</accession>
<reference evidence="3" key="2">
    <citation type="submission" date="2023-05" db="EMBL/GenBank/DDBJ databases">
        <authorList>
            <consortium name="Lawrence Berkeley National Laboratory"/>
            <person name="Steindorff A."/>
            <person name="Hensen N."/>
            <person name="Bonometti L."/>
            <person name="Westerberg I."/>
            <person name="Brannstrom I.O."/>
            <person name="Guillou S."/>
            <person name="Cros-Aarteil S."/>
            <person name="Calhoun S."/>
            <person name="Haridas S."/>
            <person name="Kuo A."/>
            <person name="Mondo S."/>
            <person name="Pangilinan J."/>
            <person name="Riley R."/>
            <person name="Labutti K."/>
            <person name="Andreopoulos B."/>
            <person name="Lipzen A."/>
            <person name="Chen C."/>
            <person name="Yanf M."/>
            <person name="Daum C."/>
            <person name="Ng V."/>
            <person name="Clum A."/>
            <person name="Ohm R."/>
            <person name="Martin F."/>
            <person name="Silar P."/>
            <person name="Natvig D."/>
            <person name="Lalanne C."/>
            <person name="Gautier V."/>
            <person name="Ament-Velasquez S.L."/>
            <person name="Kruys A."/>
            <person name="Hutchinson M.I."/>
            <person name="Powell A.J."/>
            <person name="Barry K."/>
            <person name="Miller A.N."/>
            <person name="Grigoriev I.V."/>
            <person name="Debuchy R."/>
            <person name="Gladieux P."/>
            <person name="Thoren M.H."/>
            <person name="Johannesson H."/>
        </authorList>
    </citation>
    <scope>NUCLEOTIDE SEQUENCE</scope>
    <source>
        <strain evidence="3">CBS 359.72</strain>
    </source>
</reference>
<gene>
    <name evidence="3" type="ORF">C7999DRAFT_29153</name>
</gene>
<protein>
    <submittedName>
        <fullName evidence="3">Alpha/Beta hydrolase protein</fullName>
    </submittedName>
</protein>
<comment type="caution">
    <text evidence="3">The sequence shown here is derived from an EMBL/GenBank/DDBJ whole genome shotgun (WGS) entry which is preliminary data.</text>
</comment>
<feature type="region of interest" description="Disordered" evidence="1">
    <location>
        <begin position="24"/>
        <end position="45"/>
    </location>
</feature>
<dbReference type="SUPFAM" id="SSF53474">
    <property type="entry name" value="alpha/beta-Hydrolases"/>
    <property type="match status" value="1"/>
</dbReference>
<organism evidence="3 4">
    <name type="scientific">Corynascus novoguineensis</name>
    <dbReference type="NCBI Taxonomy" id="1126955"/>
    <lineage>
        <taxon>Eukaryota</taxon>
        <taxon>Fungi</taxon>
        <taxon>Dikarya</taxon>
        <taxon>Ascomycota</taxon>
        <taxon>Pezizomycotina</taxon>
        <taxon>Sordariomycetes</taxon>
        <taxon>Sordariomycetidae</taxon>
        <taxon>Sordariales</taxon>
        <taxon>Chaetomiaceae</taxon>
        <taxon>Corynascus</taxon>
    </lineage>
</organism>
<evidence type="ECO:0000313" key="3">
    <source>
        <dbReference type="EMBL" id="KAK4250328.1"/>
    </source>
</evidence>
<dbReference type="GO" id="GO:0016787">
    <property type="term" value="F:hydrolase activity"/>
    <property type="evidence" value="ECO:0007669"/>
    <property type="project" value="UniProtKB-KW"/>
</dbReference>
<dbReference type="AlphaFoldDB" id="A0AAN7D0G2"/>
<dbReference type="InterPro" id="IPR002925">
    <property type="entry name" value="Dienelactn_hydro"/>
</dbReference>